<dbReference type="InterPro" id="IPR053134">
    <property type="entry name" value="RNA-dir_DNA_polymerase"/>
</dbReference>
<proteinExistence type="predicted"/>
<dbReference type="CDD" id="cd01647">
    <property type="entry name" value="RT_LTR"/>
    <property type="match status" value="1"/>
</dbReference>
<evidence type="ECO:0000313" key="2">
    <source>
        <dbReference type="EMBL" id="GJT64874.1"/>
    </source>
</evidence>
<comment type="caution">
    <text evidence="2">The sequence shown here is derived from an EMBL/GenBank/DDBJ whole genome shotgun (WGS) entry which is preliminary data.</text>
</comment>
<name>A0ABQ5FNW2_9ASTR</name>
<sequence>MVGHLEFMGRTVGIAKALKSVKEDEPKLGDISVVRDFEDVFPEDLSGLPLQRQVEFCIDLVPGATPIVKSPYRLAPSEMQELSGQLQELQDKGFIRPSYSPWGAPVLFVKKKDGSLRMCIDYRELNKFTIKNRYSLPRIDDLFDQLQGSHYFSKIDLRSGYHQLCVHEDDIPKTAFRMRYGHFEFMVMPFGLTNAPAVFMDLINRVYKPYLDKFVIVFIDDILIYLKTKEDHEIHLGLVLEFLRKEKLYAKFSKCEFWLQEVHFFGHVVNQNGIHVDPSKIEAVKNWKTPTTPSEIRSFLGLAGYYRRFIANFSKIAKPLTLLT</sequence>
<dbReference type="PANTHER" id="PTHR24559">
    <property type="entry name" value="TRANSPOSON TY3-I GAG-POL POLYPROTEIN"/>
    <property type="match status" value="1"/>
</dbReference>
<dbReference type="InterPro" id="IPR000477">
    <property type="entry name" value="RT_dom"/>
</dbReference>
<dbReference type="Gene3D" id="3.10.10.10">
    <property type="entry name" value="HIV Type 1 Reverse Transcriptase, subunit A, domain 1"/>
    <property type="match status" value="1"/>
</dbReference>
<dbReference type="PANTHER" id="PTHR24559:SF444">
    <property type="entry name" value="REVERSE TRANSCRIPTASE DOMAIN-CONTAINING PROTEIN"/>
    <property type="match status" value="1"/>
</dbReference>
<reference evidence="2" key="1">
    <citation type="journal article" date="2022" name="Int. J. Mol. Sci.">
        <title>Draft Genome of Tanacetum Coccineum: Genomic Comparison of Closely Related Tanacetum-Family Plants.</title>
        <authorList>
            <person name="Yamashiro T."/>
            <person name="Shiraishi A."/>
            <person name="Nakayama K."/>
            <person name="Satake H."/>
        </authorList>
    </citation>
    <scope>NUCLEOTIDE SEQUENCE</scope>
</reference>
<protein>
    <submittedName>
        <fullName evidence="2">Nucleotidyltransferase, ribonuclease H</fullName>
    </submittedName>
</protein>
<evidence type="ECO:0000313" key="3">
    <source>
        <dbReference type="Proteomes" id="UP001151760"/>
    </source>
</evidence>
<keyword evidence="3" id="KW-1185">Reference proteome</keyword>
<dbReference type="SUPFAM" id="SSF56672">
    <property type="entry name" value="DNA/RNA polymerases"/>
    <property type="match status" value="1"/>
</dbReference>
<reference evidence="2" key="2">
    <citation type="submission" date="2022-01" db="EMBL/GenBank/DDBJ databases">
        <authorList>
            <person name="Yamashiro T."/>
            <person name="Shiraishi A."/>
            <person name="Satake H."/>
            <person name="Nakayama K."/>
        </authorList>
    </citation>
    <scope>NUCLEOTIDE SEQUENCE</scope>
</reference>
<organism evidence="2 3">
    <name type="scientific">Tanacetum coccineum</name>
    <dbReference type="NCBI Taxonomy" id="301880"/>
    <lineage>
        <taxon>Eukaryota</taxon>
        <taxon>Viridiplantae</taxon>
        <taxon>Streptophyta</taxon>
        <taxon>Embryophyta</taxon>
        <taxon>Tracheophyta</taxon>
        <taxon>Spermatophyta</taxon>
        <taxon>Magnoliopsida</taxon>
        <taxon>eudicotyledons</taxon>
        <taxon>Gunneridae</taxon>
        <taxon>Pentapetalae</taxon>
        <taxon>asterids</taxon>
        <taxon>campanulids</taxon>
        <taxon>Asterales</taxon>
        <taxon>Asteraceae</taxon>
        <taxon>Asteroideae</taxon>
        <taxon>Anthemideae</taxon>
        <taxon>Anthemidinae</taxon>
        <taxon>Tanacetum</taxon>
    </lineage>
</organism>
<dbReference type="PROSITE" id="PS50878">
    <property type="entry name" value="RT_POL"/>
    <property type="match status" value="1"/>
</dbReference>
<dbReference type="Gene3D" id="3.30.70.270">
    <property type="match status" value="2"/>
</dbReference>
<gene>
    <name evidence="2" type="ORF">Tco_1016354</name>
</gene>
<dbReference type="Proteomes" id="UP001151760">
    <property type="component" value="Unassembled WGS sequence"/>
</dbReference>
<feature type="domain" description="Reverse transcriptase" evidence="1">
    <location>
        <begin position="90"/>
        <end position="269"/>
    </location>
</feature>
<dbReference type="InterPro" id="IPR043128">
    <property type="entry name" value="Rev_trsase/Diguanyl_cyclase"/>
</dbReference>
<dbReference type="EMBL" id="BQNB010017584">
    <property type="protein sequence ID" value="GJT64874.1"/>
    <property type="molecule type" value="Genomic_DNA"/>
</dbReference>
<evidence type="ECO:0000259" key="1">
    <source>
        <dbReference type="PROSITE" id="PS50878"/>
    </source>
</evidence>
<accession>A0ABQ5FNW2</accession>
<dbReference type="InterPro" id="IPR043502">
    <property type="entry name" value="DNA/RNA_pol_sf"/>
</dbReference>
<dbReference type="Pfam" id="PF00078">
    <property type="entry name" value="RVT_1"/>
    <property type="match status" value="1"/>
</dbReference>